<evidence type="ECO:0000313" key="1">
    <source>
        <dbReference type="EMBL" id="KXB08325.1"/>
    </source>
</evidence>
<reference evidence="1 2" key="1">
    <citation type="journal article" date="2016" name="Sci. Rep.">
        <title>Metabolic traits of an uncultured archaeal lineage -MSBL1- from brine pools of the Red Sea.</title>
        <authorList>
            <person name="Mwirichia R."/>
            <person name="Alam I."/>
            <person name="Rashid M."/>
            <person name="Vinu M."/>
            <person name="Ba-Alawi W."/>
            <person name="Anthony Kamau A."/>
            <person name="Kamanda Ngugi D."/>
            <person name="Goker M."/>
            <person name="Klenk H.P."/>
            <person name="Bajic V."/>
            <person name="Stingl U."/>
        </authorList>
    </citation>
    <scope>NUCLEOTIDE SEQUENCE [LARGE SCALE GENOMIC DNA]</scope>
    <source>
        <strain evidence="1">SCGC-AAA385D11</strain>
    </source>
</reference>
<keyword evidence="2" id="KW-1185">Reference proteome</keyword>
<dbReference type="NCBIfam" id="NF041770">
    <property type="entry name" value="CFI_box_CTERM"/>
    <property type="match status" value="1"/>
</dbReference>
<gene>
    <name evidence="1" type="ORF">AKJ58_00265</name>
</gene>
<proteinExistence type="predicted"/>
<evidence type="ECO:0000313" key="2">
    <source>
        <dbReference type="Proteomes" id="UP000070256"/>
    </source>
</evidence>
<dbReference type="AlphaFoldDB" id="A0A133VPF5"/>
<dbReference type="EMBL" id="LHYK01000003">
    <property type="protein sequence ID" value="KXB08325.1"/>
    <property type="molecule type" value="Genomic_DNA"/>
</dbReference>
<dbReference type="PATRIC" id="fig|1698286.3.peg.251"/>
<protein>
    <submittedName>
        <fullName evidence="1">Uncharacterized protein</fullName>
    </submittedName>
</protein>
<sequence length="166" mass="19219">MVGNQMVEEDEKGENGKKVPFDEIAGVPVVFCLKDEIPMEIVGTEIKETEKKKFIFKTTTEEHKHLKYECPECGRYYLRDLERRRGGGCFIATAAYGSPLAKEINVLRRFRDSYLVYREWGRNAISIYYALSPPIAKIIERSESLKKLVRAFLTPIVKFFREKSGK</sequence>
<name>A0A133VPF5_9EURY</name>
<dbReference type="InterPro" id="IPR049886">
    <property type="entry name" value="CFI_box_CTERM_dom"/>
</dbReference>
<organism evidence="1 2">
    <name type="scientific">candidate division MSBL1 archaeon SCGC-AAA385D11</name>
    <dbReference type="NCBI Taxonomy" id="1698286"/>
    <lineage>
        <taxon>Archaea</taxon>
        <taxon>Methanobacteriati</taxon>
        <taxon>Methanobacteriota</taxon>
        <taxon>candidate division MSBL1</taxon>
    </lineage>
</organism>
<comment type="caution">
    <text evidence="1">The sequence shown here is derived from an EMBL/GenBank/DDBJ whole genome shotgun (WGS) entry which is preliminary data.</text>
</comment>
<accession>A0A133VPF5</accession>
<dbReference type="Proteomes" id="UP000070256">
    <property type="component" value="Unassembled WGS sequence"/>
</dbReference>